<proteinExistence type="predicted"/>
<feature type="non-terminal residue" evidence="5">
    <location>
        <position position="818"/>
    </location>
</feature>
<feature type="domain" description="Fibronectin type-III" evidence="4">
    <location>
        <begin position="225"/>
        <end position="324"/>
    </location>
</feature>
<dbReference type="InterPro" id="IPR011042">
    <property type="entry name" value="6-blade_b-propeller_TolB-like"/>
</dbReference>
<evidence type="ECO:0000313" key="5">
    <source>
        <dbReference type="EMBL" id="MDD9206008.1"/>
    </source>
</evidence>
<keyword evidence="2" id="KW-0326">Glycosidase</keyword>
<evidence type="ECO:0000313" key="6">
    <source>
        <dbReference type="Proteomes" id="UP001165561"/>
    </source>
</evidence>
<organism evidence="5 6">
    <name type="scientific">Georgenia halotolerans</name>
    <dbReference type="NCBI Taxonomy" id="3028317"/>
    <lineage>
        <taxon>Bacteria</taxon>
        <taxon>Bacillati</taxon>
        <taxon>Actinomycetota</taxon>
        <taxon>Actinomycetes</taxon>
        <taxon>Micrococcales</taxon>
        <taxon>Bogoriellaceae</taxon>
        <taxon>Georgenia</taxon>
    </lineage>
</organism>
<dbReference type="Proteomes" id="UP001165561">
    <property type="component" value="Unassembled WGS sequence"/>
</dbReference>
<dbReference type="SUPFAM" id="SSF49265">
    <property type="entry name" value="Fibronectin type III"/>
    <property type="match status" value="2"/>
</dbReference>
<name>A0ABT5TWD4_9MICO</name>
<feature type="domain" description="Fibronectin type-III" evidence="4">
    <location>
        <begin position="27"/>
        <end position="127"/>
    </location>
</feature>
<dbReference type="SUPFAM" id="SSF49785">
    <property type="entry name" value="Galactose-binding domain-like"/>
    <property type="match status" value="1"/>
</dbReference>
<dbReference type="SUPFAM" id="SSF63829">
    <property type="entry name" value="Calcium-dependent phosphotriesterase"/>
    <property type="match status" value="1"/>
</dbReference>
<dbReference type="Pfam" id="PF13205">
    <property type="entry name" value="Big_5"/>
    <property type="match status" value="1"/>
</dbReference>
<sequence>VEYFENYGGAQIDVDWMKTDGQPDTQAPEAPTALAAVVTGSTVDLSWSESVSADAVGYHVYRGTEAGVVAEGQPYSGTEPLSAAAFSDTNLTVGQTYYYVVTAVDAAGNESVVSNEATADVEAVLPPTDLVATGNPEGILLGWTASESEGVDGYHVYRATEAGVATDGEPLSGPTPLSVPVYLDNTAEADTTYYYVVTAVDADGTESAASNEAQGMYTVEEDTEAPEAATALTAEAGDSVVDLAWAASPSADVTGYRVYRTLDPGGIADGELVSGEALVTELAFSDTTVTNGTTYHYAVTAVDGAGNESAMTDTAYAVPRVPNDLDVKVDFGAEGQSPAEGYVLDYGQAFGERTGANQGGLTYGWTTADGNPFSLVGDGRDRGRAGIDERLDSIVHMQYGDVNDTHDVNPDGSWQLSVPDGLYEVTVAVGDEPGAGGVYDSEHVVNVEAGVGIESFVATSDEEYATATVTVGVWDGALTLSPEGGTNTKIAYVEVTGLEMAPHVDTVLPDNRDLNHDVTAGVSATIRIPYAGVGVDPDTLEGDTVRLYEVASGTEVPVQVGTSGGNDVISLSPDDPLEANTSYRFVVTSDVKDNNGAAFVPFTSVFTTGEGEIGGGGGDEFTALTNIAFEKVEQSIGAGMHWASFAFGPDGKLYGTTIGQGLFRFDVAEDGTLSNMENLGYQGRAMVGLVFDRDATADDLRLWITSTSASFNEHREWISGISLLTGPDLGTEHKVFEGLPRSQGDHLTNSITYGPDGRLYFLQGSNQAAGDLDGSWGQRGEKLLTAATLVFDQDHPQVQSALGGASAINVQTGDGGTY</sequence>
<keyword evidence="3" id="KW-0119">Carbohydrate metabolism</keyword>
<keyword evidence="3" id="KW-0624">Polysaccharide degradation</keyword>
<dbReference type="SMART" id="SM00060">
    <property type="entry name" value="FN3"/>
    <property type="match status" value="3"/>
</dbReference>
<dbReference type="InterPro" id="IPR013783">
    <property type="entry name" value="Ig-like_fold"/>
</dbReference>
<dbReference type="InterPro" id="IPR008979">
    <property type="entry name" value="Galactose-bd-like_sf"/>
</dbReference>
<evidence type="ECO:0000256" key="1">
    <source>
        <dbReference type="ARBA" id="ARBA00022729"/>
    </source>
</evidence>
<dbReference type="InterPro" id="IPR003961">
    <property type="entry name" value="FN3_dom"/>
</dbReference>
<reference evidence="5" key="1">
    <citation type="submission" date="2023-02" db="EMBL/GenBank/DDBJ databases">
        <title>Georgenia sp.10Sc9-8, isolated from a soil sample collected from the Taklamakan desert.</title>
        <authorList>
            <person name="Liu S."/>
        </authorList>
    </citation>
    <scope>NUCLEOTIDE SEQUENCE</scope>
    <source>
        <strain evidence="5">10Sc9-8</strain>
    </source>
</reference>
<keyword evidence="6" id="KW-1185">Reference proteome</keyword>
<evidence type="ECO:0000259" key="4">
    <source>
        <dbReference type="PROSITE" id="PS50853"/>
    </source>
</evidence>
<protein>
    <submittedName>
        <fullName evidence="5">Ig-like domain-containing protein</fullName>
    </submittedName>
</protein>
<evidence type="ECO:0000256" key="3">
    <source>
        <dbReference type="ARBA" id="ARBA00023326"/>
    </source>
</evidence>
<accession>A0ABT5TWD4</accession>
<dbReference type="Gene3D" id="2.60.40.10">
    <property type="entry name" value="Immunoglobulins"/>
    <property type="match status" value="3"/>
</dbReference>
<gene>
    <name evidence="5" type="ORF">PU560_05925</name>
</gene>
<dbReference type="PROSITE" id="PS50853">
    <property type="entry name" value="FN3"/>
    <property type="match status" value="2"/>
</dbReference>
<dbReference type="Gene3D" id="2.60.120.430">
    <property type="entry name" value="Galactose-binding lectin"/>
    <property type="match status" value="1"/>
</dbReference>
<evidence type="ECO:0000256" key="2">
    <source>
        <dbReference type="ARBA" id="ARBA00023295"/>
    </source>
</evidence>
<dbReference type="CDD" id="cd00063">
    <property type="entry name" value="FN3"/>
    <property type="match status" value="1"/>
</dbReference>
<keyword evidence="1" id="KW-0732">Signal</keyword>
<dbReference type="InterPro" id="IPR036116">
    <property type="entry name" value="FN3_sf"/>
</dbReference>
<feature type="non-terminal residue" evidence="5">
    <location>
        <position position="1"/>
    </location>
</feature>
<dbReference type="Gene3D" id="2.120.10.30">
    <property type="entry name" value="TolB, C-terminal domain"/>
    <property type="match status" value="1"/>
</dbReference>
<dbReference type="InterPro" id="IPR032812">
    <property type="entry name" value="SbsA_Ig"/>
</dbReference>
<keyword evidence="2" id="KW-0378">Hydrolase</keyword>
<comment type="caution">
    <text evidence="5">The sequence shown here is derived from an EMBL/GenBank/DDBJ whole genome shotgun (WGS) entry which is preliminary data.</text>
</comment>
<dbReference type="EMBL" id="JARACI010000745">
    <property type="protein sequence ID" value="MDD9206008.1"/>
    <property type="molecule type" value="Genomic_DNA"/>
</dbReference>